<evidence type="ECO:0000256" key="11">
    <source>
        <dbReference type="ARBA" id="ARBA00023049"/>
    </source>
</evidence>
<evidence type="ECO:0000256" key="13">
    <source>
        <dbReference type="ARBA" id="ARBA00031533"/>
    </source>
</evidence>
<dbReference type="InterPro" id="IPR014782">
    <property type="entry name" value="Peptidase_M1_dom"/>
</dbReference>
<dbReference type="GO" id="GO:0008270">
    <property type="term" value="F:zinc ion binding"/>
    <property type="evidence" value="ECO:0007669"/>
    <property type="project" value="InterPro"/>
</dbReference>
<dbReference type="GO" id="GO:0005737">
    <property type="term" value="C:cytoplasm"/>
    <property type="evidence" value="ECO:0007669"/>
    <property type="project" value="UniProtKB-SubCell"/>
</dbReference>
<dbReference type="GO" id="GO:0008237">
    <property type="term" value="F:metallopeptidase activity"/>
    <property type="evidence" value="ECO:0007669"/>
    <property type="project" value="UniProtKB-KW"/>
</dbReference>
<comment type="cofactor">
    <cofactor evidence="15">
        <name>Zn(2+)</name>
        <dbReference type="ChEBI" id="CHEBI:29105"/>
    </cofactor>
    <text evidence="15">Binds 1 zinc ion per subunit.</text>
</comment>
<keyword evidence="10 15" id="KW-0862">Zinc</keyword>
<dbReference type="EC" id="3.4.11.2" evidence="4"/>
<reference evidence="18 19" key="1">
    <citation type="submission" date="2014-03" db="EMBL/GenBank/DDBJ databases">
        <title>Draft Genome Sequences of 13 Willow Endophytes.</title>
        <authorList>
            <person name="Gan H.Y."/>
            <person name="Gan H.M."/>
            <person name="Savka M.A."/>
            <person name="Hudson A.O."/>
        </authorList>
    </citation>
    <scope>NUCLEOTIDE SEQUENCE [LARGE SCALE GENOMIC DNA]</scope>
    <source>
        <strain evidence="18 19">RIT293</strain>
    </source>
</reference>
<dbReference type="Pfam" id="PF01433">
    <property type="entry name" value="Peptidase_M1"/>
    <property type="match status" value="1"/>
</dbReference>
<feature type="active site" description="Proton donor" evidence="14">
    <location>
        <position position="360"/>
    </location>
</feature>
<dbReference type="GO" id="GO:0016285">
    <property type="term" value="F:alanyl aminopeptidase activity"/>
    <property type="evidence" value="ECO:0007669"/>
    <property type="project" value="UniProtKB-EC"/>
</dbReference>
<dbReference type="Proteomes" id="UP000024001">
    <property type="component" value="Unassembled WGS sequence"/>
</dbReference>
<dbReference type="SUPFAM" id="SSF63737">
    <property type="entry name" value="Leukotriene A4 hydrolase N-terminal domain"/>
    <property type="match status" value="1"/>
</dbReference>
<evidence type="ECO:0000259" key="17">
    <source>
        <dbReference type="Pfam" id="PF17900"/>
    </source>
</evidence>
<evidence type="ECO:0000256" key="10">
    <source>
        <dbReference type="ARBA" id="ARBA00022833"/>
    </source>
</evidence>
<accession>A0A031FM05</accession>
<dbReference type="CDD" id="cd09603">
    <property type="entry name" value="M1_APN_like"/>
    <property type="match status" value="1"/>
</dbReference>
<evidence type="ECO:0000256" key="7">
    <source>
        <dbReference type="ARBA" id="ARBA00022670"/>
    </source>
</evidence>
<dbReference type="PATRIC" id="fig|273677.3.peg.2624"/>
<evidence type="ECO:0000256" key="12">
    <source>
        <dbReference type="ARBA" id="ARBA00029811"/>
    </source>
</evidence>
<comment type="similarity">
    <text evidence="3">Belongs to the peptidase M1 family.</text>
</comment>
<dbReference type="InterPro" id="IPR045357">
    <property type="entry name" value="Aminopeptidase_N-like_N"/>
</dbReference>
<dbReference type="InterPro" id="IPR027268">
    <property type="entry name" value="Peptidase_M4/M1_CTD_sf"/>
</dbReference>
<dbReference type="SUPFAM" id="SSF55486">
    <property type="entry name" value="Metalloproteases ('zincins'), catalytic domain"/>
    <property type="match status" value="1"/>
</dbReference>
<evidence type="ECO:0000256" key="5">
    <source>
        <dbReference type="ARBA" id="ARBA00015611"/>
    </source>
</evidence>
<dbReference type="Gene3D" id="2.60.40.1730">
    <property type="entry name" value="tricorn interacting facor f3 domain"/>
    <property type="match status" value="1"/>
</dbReference>
<keyword evidence="7" id="KW-0645">Protease</keyword>
<protein>
    <recommendedName>
        <fullName evidence="5">Aminopeptidase N</fullName>
        <ecNumber evidence="4">3.4.11.2</ecNumber>
    </recommendedName>
    <alternativeName>
        <fullName evidence="12">Alanine aminopeptidase</fullName>
    </alternativeName>
    <alternativeName>
        <fullName evidence="13">Lysyl aminopeptidase</fullName>
    </alternativeName>
</protein>
<feature type="binding site" evidence="15">
    <location>
        <position position="284"/>
    </location>
    <ligand>
        <name>Zn(2+)</name>
        <dbReference type="ChEBI" id="CHEBI:29105"/>
        <note>catalytic</note>
    </ligand>
</feature>
<feature type="domain" description="Aminopeptidase N-like N-terminal" evidence="17">
    <location>
        <begin position="18"/>
        <end position="188"/>
    </location>
</feature>
<dbReference type="MEROPS" id="M01.033"/>
<evidence type="ECO:0000256" key="6">
    <source>
        <dbReference type="ARBA" id="ARBA00022490"/>
    </source>
</evidence>
<organism evidence="18 19">
    <name type="scientific">Microbacterium oleivorans</name>
    <dbReference type="NCBI Taxonomy" id="273677"/>
    <lineage>
        <taxon>Bacteria</taxon>
        <taxon>Bacillati</taxon>
        <taxon>Actinomycetota</taxon>
        <taxon>Actinomycetes</taxon>
        <taxon>Micrococcales</taxon>
        <taxon>Microbacteriaceae</taxon>
        <taxon>Microbacterium</taxon>
    </lineage>
</organism>
<dbReference type="GO" id="GO:0006508">
    <property type="term" value="P:proteolysis"/>
    <property type="evidence" value="ECO:0007669"/>
    <property type="project" value="UniProtKB-KW"/>
</dbReference>
<feature type="binding site" evidence="15">
    <location>
        <position position="288"/>
    </location>
    <ligand>
        <name>Zn(2+)</name>
        <dbReference type="ChEBI" id="CHEBI:29105"/>
        <note>catalytic</note>
    </ligand>
</feature>
<dbReference type="InterPro" id="IPR042097">
    <property type="entry name" value="Aminopeptidase_N-like_N_sf"/>
</dbReference>
<dbReference type="EMBL" id="JFYO01000011">
    <property type="protein sequence ID" value="EZP25201.1"/>
    <property type="molecule type" value="Genomic_DNA"/>
</dbReference>
<proteinExistence type="inferred from homology"/>
<feature type="domain" description="Peptidase M1 membrane alanine aminopeptidase" evidence="16">
    <location>
        <begin position="230"/>
        <end position="419"/>
    </location>
</feature>
<dbReference type="InterPro" id="IPR034015">
    <property type="entry name" value="M1_LTA4H"/>
</dbReference>
<comment type="catalytic activity">
    <reaction evidence="1">
        <text>Release of an N-terminal amino acid, Xaa-|-Yaa- from a peptide, amide or arylamide. Xaa is preferably Ala, but may be most amino acids including Pro (slow action). When a terminal hydrophobic residue is followed by a prolyl residue, the two may be released as an intact Xaa-Pro dipeptide.</text>
        <dbReference type="EC" id="3.4.11.2"/>
    </reaction>
</comment>
<dbReference type="Pfam" id="PF17900">
    <property type="entry name" value="Peptidase_M1_N"/>
    <property type="match status" value="1"/>
</dbReference>
<feature type="binding site" evidence="15">
    <location>
        <position position="307"/>
    </location>
    <ligand>
        <name>Zn(2+)</name>
        <dbReference type="ChEBI" id="CHEBI:29105"/>
        <note>catalytic</note>
    </ligand>
</feature>
<dbReference type="RefSeq" id="WP_081417028.1">
    <property type="nucleotide sequence ID" value="NZ_JFYO01000011.1"/>
</dbReference>
<evidence type="ECO:0000259" key="16">
    <source>
        <dbReference type="Pfam" id="PF01433"/>
    </source>
</evidence>
<evidence type="ECO:0000256" key="8">
    <source>
        <dbReference type="ARBA" id="ARBA00022723"/>
    </source>
</evidence>
<dbReference type="PANTHER" id="PTHR45726:SF3">
    <property type="entry name" value="LEUKOTRIENE A-4 HYDROLASE"/>
    <property type="match status" value="1"/>
</dbReference>
<feature type="active site" description="Proton acceptor" evidence="14">
    <location>
        <position position="285"/>
    </location>
</feature>
<sequence length="459" mass="49872">MIVDPYTPVSGDSSYAAVHYDLDLDYKLAGNRLTATATIDIRAREEIRSAAFDLVGLRVSRVKVAGDTRASFRQTDRKVRVTFSTPLAAGDTARIAITYAGAPQPRRTRWGLLGWEELEDGLIVASQPTGAPTWFPCNDLPCEKSTYALRVATDPGYAVVTGATGTRARAGRRDAWSFTIDTPTPSYLLTLQIGPYRETAVDLAGVPGRLFHPAGLENRAAADFALLGDMMSAFAESFGPYPFPQYTIVVTQDDLEIPLEAQGMGIFGSNHIDGAGSLERLVAHELAHQWFGNSVGVEGWQHIWLNEGFACYAEWVWSEASGKATAHGLALAHHARLAALPQDLRVSDPGPDLMFDDRVYTRGALALHALRLTVGDDPFFALLREWTTRHRFGVVTTADFTALAEEQAGAALGSLFAAWLDDTALPDLPKGGKRGARPASITERVGLIDAVFRRDRSRG</sequence>
<evidence type="ECO:0000256" key="1">
    <source>
        <dbReference type="ARBA" id="ARBA00000098"/>
    </source>
</evidence>
<keyword evidence="8 15" id="KW-0479">Metal-binding</keyword>
<dbReference type="PRINTS" id="PR00756">
    <property type="entry name" value="ALADIPTASE"/>
</dbReference>
<evidence type="ECO:0000256" key="15">
    <source>
        <dbReference type="PIRSR" id="PIRSR634015-3"/>
    </source>
</evidence>
<keyword evidence="9" id="KW-0378">Hydrolase</keyword>
<evidence type="ECO:0000313" key="18">
    <source>
        <dbReference type="EMBL" id="EZP25201.1"/>
    </source>
</evidence>
<dbReference type="AlphaFoldDB" id="A0A031FM05"/>
<keyword evidence="6" id="KW-0963">Cytoplasm</keyword>
<keyword evidence="11" id="KW-0482">Metalloprotease</keyword>
<evidence type="ECO:0000256" key="4">
    <source>
        <dbReference type="ARBA" id="ARBA00012564"/>
    </source>
</evidence>
<comment type="subcellular location">
    <subcellularLocation>
        <location evidence="2">Cytoplasm</location>
    </subcellularLocation>
</comment>
<comment type="caution">
    <text evidence="18">The sequence shown here is derived from an EMBL/GenBank/DDBJ whole genome shotgun (WGS) entry which is preliminary data.</text>
</comment>
<evidence type="ECO:0000256" key="3">
    <source>
        <dbReference type="ARBA" id="ARBA00010136"/>
    </source>
</evidence>
<dbReference type="Gene3D" id="1.10.390.10">
    <property type="entry name" value="Neutral Protease Domain 2"/>
    <property type="match status" value="1"/>
</dbReference>
<evidence type="ECO:0000256" key="14">
    <source>
        <dbReference type="PIRSR" id="PIRSR634015-1"/>
    </source>
</evidence>
<evidence type="ECO:0000256" key="9">
    <source>
        <dbReference type="ARBA" id="ARBA00022801"/>
    </source>
</evidence>
<dbReference type="eggNOG" id="COG0308">
    <property type="taxonomic scope" value="Bacteria"/>
</dbReference>
<dbReference type="InterPro" id="IPR001930">
    <property type="entry name" value="Peptidase_M1"/>
</dbReference>
<gene>
    <name evidence="18" type="ORF">BW34_02654</name>
</gene>
<dbReference type="OrthoDB" id="100605at2"/>
<evidence type="ECO:0000256" key="2">
    <source>
        <dbReference type="ARBA" id="ARBA00004496"/>
    </source>
</evidence>
<keyword evidence="19" id="KW-1185">Reference proteome</keyword>
<evidence type="ECO:0000313" key="19">
    <source>
        <dbReference type="Proteomes" id="UP000024001"/>
    </source>
</evidence>
<dbReference type="PANTHER" id="PTHR45726">
    <property type="entry name" value="LEUKOTRIENE A-4 HYDROLASE"/>
    <property type="match status" value="1"/>
</dbReference>
<name>A0A031FM05_9MICO</name>